<accession>A0AAD7FPU6</accession>
<reference evidence="2" key="1">
    <citation type="submission" date="2023-03" db="EMBL/GenBank/DDBJ databases">
        <title>Massive genome expansion in bonnet fungi (Mycena s.s.) driven by repeated elements and novel gene families across ecological guilds.</title>
        <authorList>
            <consortium name="Lawrence Berkeley National Laboratory"/>
            <person name="Harder C.B."/>
            <person name="Miyauchi S."/>
            <person name="Viragh M."/>
            <person name="Kuo A."/>
            <person name="Thoen E."/>
            <person name="Andreopoulos B."/>
            <person name="Lu D."/>
            <person name="Skrede I."/>
            <person name="Drula E."/>
            <person name="Henrissat B."/>
            <person name="Morin E."/>
            <person name="Kohler A."/>
            <person name="Barry K."/>
            <person name="LaButti K."/>
            <person name="Morin E."/>
            <person name="Salamov A."/>
            <person name="Lipzen A."/>
            <person name="Mereny Z."/>
            <person name="Hegedus B."/>
            <person name="Baldrian P."/>
            <person name="Stursova M."/>
            <person name="Weitz H."/>
            <person name="Taylor A."/>
            <person name="Grigoriev I.V."/>
            <person name="Nagy L.G."/>
            <person name="Martin F."/>
            <person name="Kauserud H."/>
        </authorList>
    </citation>
    <scope>NUCLEOTIDE SEQUENCE</scope>
    <source>
        <strain evidence="2">CBHHK067</strain>
    </source>
</reference>
<feature type="compositionally biased region" description="Low complexity" evidence="1">
    <location>
        <begin position="476"/>
        <end position="485"/>
    </location>
</feature>
<dbReference type="PANTHER" id="PTHR31912:SF34">
    <property type="entry name" value="NOTOCHORD-RELATED PROTEIN"/>
    <property type="match status" value="1"/>
</dbReference>
<evidence type="ECO:0000313" key="3">
    <source>
        <dbReference type="Proteomes" id="UP001221757"/>
    </source>
</evidence>
<dbReference type="Proteomes" id="UP001221757">
    <property type="component" value="Unassembled WGS sequence"/>
</dbReference>
<organism evidence="2 3">
    <name type="scientific">Mycena rosella</name>
    <name type="common">Pink bonnet</name>
    <name type="synonym">Agaricus rosellus</name>
    <dbReference type="NCBI Taxonomy" id="1033263"/>
    <lineage>
        <taxon>Eukaryota</taxon>
        <taxon>Fungi</taxon>
        <taxon>Dikarya</taxon>
        <taxon>Basidiomycota</taxon>
        <taxon>Agaricomycotina</taxon>
        <taxon>Agaricomycetes</taxon>
        <taxon>Agaricomycetidae</taxon>
        <taxon>Agaricales</taxon>
        <taxon>Marasmiineae</taxon>
        <taxon>Mycenaceae</taxon>
        <taxon>Mycena</taxon>
    </lineage>
</organism>
<feature type="compositionally biased region" description="Basic and acidic residues" evidence="1">
    <location>
        <begin position="488"/>
        <end position="503"/>
    </location>
</feature>
<feature type="region of interest" description="Disordered" evidence="1">
    <location>
        <begin position="470"/>
        <end position="503"/>
    </location>
</feature>
<feature type="region of interest" description="Disordered" evidence="1">
    <location>
        <begin position="1094"/>
        <end position="1130"/>
    </location>
</feature>
<dbReference type="PANTHER" id="PTHR31912">
    <property type="entry name" value="IP13529P"/>
    <property type="match status" value="1"/>
</dbReference>
<dbReference type="EMBL" id="JARKIE010000513">
    <property type="protein sequence ID" value="KAJ7631514.1"/>
    <property type="molecule type" value="Genomic_DNA"/>
</dbReference>
<feature type="region of interest" description="Disordered" evidence="1">
    <location>
        <begin position="59"/>
        <end position="78"/>
    </location>
</feature>
<gene>
    <name evidence="2" type="ORF">B0H17DRAFT_1164227</name>
</gene>
<sequence length="1130" mass="128100">MLLSKSVATHRTSLRHQRGLKDRDVAAATRAEASTSTEIPTLNPPPAVLSMAAQFSGYNSDSDDAMSETGNLNEENPFEGTMTYGDEIFDAEETQILFSAGETPVDNSLETVRKDLEDLAYYDHTIFADMSPMMAQLFDQTEDCTVTDAVAAMAAMECGTPDVPSFYALRKMQAKATKAVGLKPKHHTSALNNQFYMNHPNDLIRLDFANPLVRKFFHVYPEITTTVSEFWQAAKYVEEIDNDELSPMWADWEISPHRHFYVRELAQCRNKDFVIPVKWVVYKNEVHADAYAVIREEASMILPTRLQNSDATPQSGIFTVEDHKIIRVLAADLRYNYLDIMAQLQAAPQISRTRSNFEPHSPHPIRETAQGRPVFVLRIMPWADDVSGNKSKQYNAHMNMYIANINIPHRLLAQEYFVRFCSTSPHASSLELFDALSSDCKKVDWTEAYDCQLQREILFRVRAHLLPADNPQQAESASTSGSSSTYWCREDKSGGSASHRETDEGYHALFSPGETRTPEETIAQIKEQIKAACRGVETAVEALQTATGVKDKIAVHWIKQLIQKAREIQKREDPRLNDKHIKGDERDEIKQGIITAIQEELYAWVILQPEERYNALNEESRAKNDLRPGDHFNALLSLRGLDPHRDSPCEILHTYLLGEDKYVWHETTKSWNDAQGELFAARLQSASFDGLNISPLRASYLVQYKKSLIGKHFKGLQQLAVFQLDDKLCSPEVFGLWKANGVLGALLWYPEIKNMDEYLADLAVAIDNVLDRWAIVEPTRIMVKYKLHVLPHIPEAVRRFGPSILFSTEVFECWNAVFRLCSVLSNHQAPSLDIATTLADMERFKHQVSGGWWKPEGSDDWTQAGPKIRSFLTGNKQLQRRLGWTPPDLFKPGPWKFMLGSNSNEEVIEPAQRIESSNSNWTDCKYAVVRSEDICFTGSWVFFTDGTQTIAGRVVNILVPEGTLTDTGAVVVIEQFSISVFNDARLNMPLLIRTDTKFAVKPKDILFKFNAQHDCRHFSCPLVNVAGPNQERQASKLTRKLTAHSEDSRFLLNMHALHNANLIRETLPRHMTQPKPCFLDRRAKHNEFAAKLRETGPEKRVLAQAKAQATKLRNKQDKADKTEGAQERAT</sequence>
<comment type="caution">
    <text evidence="2">The sequence shown here is derived from an EMBL/GenBank/DDBJ whole genome shotgun (WGS) entry which is preliminary data.</text>
</comment>
<dbReference type="AlphaFoldDB" id="A0AAD7FPU6"/>
<evidence type="ECO:0000256" key="1">
    <source>
        <dbReference type="SAM" id="MobiDB-lite"/>
    </source>
</evidence>
<feature type="compositionally biased region" description="Polar residues" evidence="1">
    <location>
        <begin position="1"/>
        <end position="11"/>
    </location>
</feature>
<protein>
    <submittedName>
        <fullName evidence="2">Uncharacterized protein</fullName>
    </submittedName>
</protein>
<name>A0AAD7FPU6_MYCRO</name>
<proteinExistence type="predicted"/>
<feature type="region of interest" description="Disordered" evidence="1">
    <location>
        <begin position="1"/>
        <end position="45"/>
    </location>
</feature>
<evidence type="ECO:0000313" key="2">
    <source>
        <dbReference type="EMBL" id="KAJ7631514.1"/>
    </source>
</evidence>
<feature type="compositionally biased region" description="Low complexity" evidence="1">
    <location>
        <begin position="26"/>
        <end position="38"/>
    </location>
</feature>
<feature type="compositionally biased region" description="Basic and acidic residues" evidence="1">
    <location>
        <begin position="1114"/>
        <end position="1130"/>
    </location>
</feature>
<keyword evidence="3" id="KW-1185">Reference proteome</keyword>